<keyword evidence="2" id="KW-1185">Reference proteome</keyword>
<dbReference type="Proteomes" id="UP000837857">
    <property type="component" value="Chromosome 5"/>
</dbReference>
<evidence type="ECO:0000313" key="1">
    <source>
        <dbReference type="EMBL" id="CAH2068198.1"/>
    </source>
</evidence>
<accession>A0ABN8IW13</accession>
<proteinExistence type="predicted"/>
<gene>
    <name evidence="1" type="ORF">IPOD504_LOCUS14120</name>
</gene>
<reference evidence="1" key="1">
    <citation type="submission" date="2022-03" db="EMBL/GenBank/DDBJ databases">
        <authorList>
            <person name="Martin H S."/>
        </authorList>
    </citation>
    <scope>NUCLEOTIDE SEQUENCE</scope>
</reference>
<sequence length="88" mass="9890">MDILSRQVNNPNMGFQPNLAKLTRNFKVENESSLRPLALHDGSQAFQGDEKAECLADSFELLCSLSWHSTCPSAQIELKFYADDTARQ</sequence>
<name>A0ABN8IW13_9NEOP</name>
<evidence type="ECO:0000313" key="2">
    <source>
        <dbReference type="Proteomes" id="UP000837857"/>
    </source>
</evidence>
<feature type="non-terminal residue" evidence="1">
    <location>
        <position position="1"/>
    </location>
</feature>
<dbReference type="EMBL" id="OW152817">
    <property type="protein sequence ID" value="CAH2068198.1"/>
    <property type="molecule type" value="Genomic_DNA"/>
</dbReference>
<protein>
    <submittedName>
        <fullName evidence="1">Uncharacterized protein</fullName>
    </submittedName>
</protein>
<organism evidence="1 2">
    <name type="scientific">Iphiclides podalirius</name>
    <name type="common">scarce swallowtail</name>
    <dbReference type="NCBI Taxonomy" id="110791"/>
    <lineage>
        <taxon>Eukaryota</taxon>
        <taxon>Metazoa</taxon>
        <taxon>Ecdysozoa</taxon>
        <taxon>Arthropoda</taxon>
        <taxon>Hexapoda</taxon>
        <taxon>Insecta</taxon>
        <taxon>Pterygota</taxon>
        <taxon>Neoptera</taxon>
        <taxon>Endopterygota</taxon>
        <taxon>Lepidoptera</taxon>
        <taxon>Glossata</taxon>
        <taxon>Ditrysia</taxon>
        <taxon>Papilionoidea</taxon>
        <taxon>Papilionidae</taxon>
        <taxon>Papilioninae</taxon>
        <taxon>Iphiclides</taxon>
    </lineage>
</organism>